<dbReference type="Gene3D" id="3.20.20.140">
    <property type="entry name" value="Metal-dependent hydrolases"/>
    <property type="match status" value="1"/>
</dbReference>
<name>A0A8H7T5G9_9HELO</name>
<comment type="caution">
    <text evidence="2">The sequence shown here is derived from an EMBL/GenBank/DDBJ whole genome shotgun (WGS) entry which is preliminary data.</text>
</comment>
<dbReference type="CDD" id="cd01300">
    <property type="entry name" value="YtcJ_like"/>
    <property type="match status" value="1"/>
</dbReference>
<accession>A0A8H7T5G9</accession>
<proteinExistence type="predicted"/>
<dbReference type="SUPFAM" id="SSF51338">
    <property type="entry name" value="Composite domain of metallo-dependent hydrolases"/>
    <property type="match status" value="1"/>
</dbReference>
<dbReference type="Pfam" id="PF07969">
    <property type="entry name" value="Amidohydro_3"/>
    <property type="match status" value="1"/>
</dbReference>
<dbReference type="PANTHER" id="PTHR22642:SF20">
    <property type="entry name" value="AMIDOHYDROLASE 3 DOMAIN-CONTAINING PROTEIN"/>
    <property type="match status" value="1"/>
</dbReference>
<dbReference type="EMBL" id="JAFJYH010000357">
    <property type="protein sequence ID" value="KAG4412748.1"/>
    <property type="molecule type" value="Genomic_DNA"/>
</dbReference>
<dbReference type="Gene3D" id="2.30.40.10">
    <property type="entry name" value="Urease, subunit C, domain 1"/>
    <property type="match status" value="1"/>
</dbReference>
<reference evidence="2" key="1">
    <citation type="submission" date="2021-02" db="EMBL/GenBank/DDBJ databases">
        <title>Genome sequence Cadophora malorum strain M34.</title>
        <authorList>
            <person name="Stefanovic E."/>
            <person name="Vu D."/>
            <person name="Scully C."/>
            <person name="Dijksterhuis J."/>
            <person name="Roader J."/>
            <person name="Houbraken J."/>
        </authorList>
    </citation>
    <scope>NUCLEOTIDE SEQUENCE</scope>
    <source>
        <strain evidence="2">M34</strain>
    </source>
</reference>
<dbReference type="SUPFAM" id="SSF51556">
    <property type="entry name" value="Metallo-dependent hydrolases"/>
    <property type="match status" value="1"/>
</dbReference>
<dbReference type="Gene3D" id="3.10.310.70">
    <property type="match status" value="1"/>
</dbReference>
<dbReference type="OrthoDB" id="3501663at2759"/>
<evidence type="ECO:0000313" key="3">
    <source>
        <dbReference type="Proteomes" id="UP000664132"/>
    </source>
</evidence>
<dbReference type="InterPro" id="IPR033932">
    <property type="entry name" value="YtcJ-like"/>
</dbReference>
<dbReference type="InterPro" id="IPR011059">
    <property type="entry name" value="Metal-dep_hydrolase_composite"/>
</dbReference>
<dbReference type="InterPro" id="IPR032466">
    <property type="entry name" value="Metal_Hydrolase"/>
</dbReference>
<gene>
    <name evidence="2" type="ORF">IFR04_014115</name>
</gene>
<evidence type="ECO:0000313" key="2">
    <source>
        <dbReference type="EMBL" id="KAG4412748.1"/>
    </source>
</evidence>
<dbReference type="InterPro" id="IPR013108">
    <property type="entry name" value="Amidohydro_3"/>
</dbReference>
<dbReference type="PANTHER" id="PTHR22642">
    <property type="entry name" value="IMIDAZOLONEPROPIONASE"/>
    <property type="match status" value="1"/>
</dbReference>
<keyword evidence="3" id="KW-1185">Reference proteome</keyword>
<dbReference type="Proteomes" id="UP000664132">
    <property type="component" value="Unassembled WGS sequence"/>
</dbReference>
<organism evidence="2 3">
    <name type="scientific">Cadophora malorum</name>
    <dbReference type="NCBI Taxonomy" id="108018"/>
    <lineage>
        <taxon>Eukaryota</taxon>
        <taxon>Fungi</taxon>
        <taxon>Dikarya</taxon>
        <taxon>Ascomycota</taxon>
        <taxon>Pezizomycotina</taxon>
        <taxon>Leotiomycetes</taxon>
        <taxon>Helotiales</taxon>
        <taxon>Ploettnerulaceae</taxon>
        <taxon>Cadophora</taxon>
    </lineage>
</organism>
<dbReference type="GO" id="GO:0016810">
    <property type="term" value="F:hydrolase activity, acting on carbon-nitrogen (but not peptide) bonds"/>
    <property type="evidence" value="ECO:0007669"/>
    <property type="project" value="InterPro"/>
</dbReference>
<feature type="domain" description="Amidohydrolase 3" evidence="1">
    <location>
        <begin position="58"/>
        <end position="537"/>
    </location>
</feature>
<dbReference type="AlphaFoldDB" id="A0A8H7T5G9"/>
<evidence type="ECO:0000259" key="1">
    <source>
        <dbReference type="Pfam" id="PF07969"/>
    </source>
</evidence>
<protein>
    <recommendedName>
        <fullName evidence="1">Amidohydrolase 3 domain-containing protein</fullName>
    </recommendedName>
</protein>
<sequence>MKAIFQNGRFFQAQLSGGIPAADPTFADCMVVEAGIITHIGAAKDAEVVKAQNEGATIQDLSQRIVLPGFIDGHMHLLMMGQSLKKVDLEACKSLEDIRAEIKAYAISHPEVHRILCRGWMHFMTDGKALSSMLDDLDPRPIFIDSKDLHSAWCSSAALEEMGVYGMEDPKGGCIHRDANGRASGLLDEAAAVTIVWPHVASISPMDQKLDAIREAFKAYMAAGYTGMVEMAMDENALEVLQELRQRDGEFPVRIAAHWIIAPSETEEQNLTQVHRAIQLHEQLNRETSPQLRIVGIKVICDGVIDACTAALSKPYSSTGVSCEPLWTSEMLDPVVRTADAAGLQCALHAIGDGAIKLAIDVLEKNGTPGRRHRIEHLELASSEDAKKLGRLGITASIQPVHADPAILRAWPKLLGEHRCGRAFAYKEFEDGGATLALGSDAPTAPHAPFPNLYTATTRRSAREPQYLEVVNYHFTLSLASAVSAATAGSAYSCFADTWAGSLEKGKKADFVVVDMDWSPENLLAASVKETWFEGRKIFDAENPSTI</sequence>